<dbReference type="EMBL" id="SNRW01013725">
    <property type="protein sequence ID" value="KAA6372283.1"/>
    <property type="molecule type" value="Genomic_DNA"/>
</dbReference>
<reference evidence="1 2" key="1">
    <citation type="submission" date="2019-03" db="EMBL/GenBank/DDBJ databases">
        <title>Single cell metagenomics reveals metabolic interactions within the superorganism composed of flagellate Streblomastix strix and complex community of Bacteroidetes bacteria on its surface.</title>
        <authorList>
            <person name="Treitli S.C."/>
            <person name="Kolisko M."/>
            <person name="Husnik F."/>
            <person name="Keeling P."/>
            <person name="Hampl V."/>
        </authorList>
    </citation>
    <scope>NUCLEOTIDE SEQUENCE [LARGE SCALE GENOMIC DNA]</scope>
    <source>
        <strain evidence="1">ST1C</strain>
    </source>
</reference>
<accession>A0A5J4UPS2</accession>
<evidence type="ECO:0000313" key="2">
    <source>
        <dbReference type="Proteomes" id="UP000324800"/>
    </source>
</evidence>
<name>A0A5J4UPS2_9EUKA</name>
<protein>
    <submittedName>
        <fullName evidence="1">Uncharacterized protein</fullName>
    </submittedName>
</protein>
<dbReference type="Proteomes" id="UP000324800">
    <property type="component" value="Unassembled WGS sequence"/>
</dbReference>
<dbReference type="AlphaFoldDB" id="A0A5J4UPS2"/>
<proteinExistence type="predicted"/>
<evidence type="ECO:0000313" key="1">
    <source>
        <dbReference type="EMBL" id="KAA6372283.1"/>
    </source>
</evidence>
<sequence length="116" mass="13547">MNDRKLADNLYAVQFNPKNCKCYICLQVAYFKLDNAKHWLHFVKGNTDSAYQAISGQQVIKGDDNQQEYEDNLHYGFKYVIKDKQFYDANAKYFFPTIDGDKSDEKKLLGLSIENE</sequence>
<organism evidence="1 2">
    <name type="scientific">Streblomastix strix</name>
    <dbReference type="NCBI Taxonomy" id="222440"/>
    <lineage>
        <taxon>Eukaryota</taxon>
        <taxon>Metamonada</taxon>
        <taxon>Preaxostyla</taxon>
        <taxon>Oxymonadida</taxon>
        <taxon>Streblomastigidae</taxon>
        <taxon>Streblomastix</taxon>
    </lineage>
</organism>
<comment type="caution">
    <text evidence="1">The sequence shown here is derived from an EMBL/GenBank/DDBJ whole genome shotgun (WGS) entry which is preliminary data.</text>
</comment>
<gene>
    <name evidence="1" type="ORF">EZS28_032190</name>
</gene>